<feature type="region of interest" description="Disordered" evidence="1">
    <location>
        <begin position="81"/>
        <end position="100"/>
    </location>
</feature>
<sequence length="274" mass="30766">MAVPEPPPEVLTGANAAITPRRPGESLEEFGKRAEAVLARKDRTAAAFGPSFDEDPVIVIEPVINLEQGRNAHFEDIGSISSAPRRGRTAPQTFPGQSYNRGISSVSHTGYLTAADDGDVLENFRNETDDEITRIVDRQLGEELQLPARIRPPKLDTPPKFTGTDDHVEFIKWLERLVAWMRTSFYGGPDTDEYRVSILKNLLDGVALEWYIDFIENYDNSRADAPVGFISILCALHRRFITTATAHHALRDFEQIRFRVEDGPMKLMDDLETL</sequence>
<evidence type="ECO:0000313" key="3">
    <source>
        <dbReference type="Proteomes" id="UP001222325"/>
    </source>
</evidence>
<evidence type="ECO:0000256" key="1">
    <source>
        <dbReference type="SAM" id="MobiDB-lite"/>
    </source>
</evidence>
<keyword evidence="3" id="KW-1185">Reference proteome</keyword>
<name>A0AAD6XNC8_9AGAR</name>
<comment type="caution">
    <text evidence="2">The sequence shown here is derived from an EMBL/GenBank/DDBJ whole genome shotgun (WGS) entry which is preliminary data.</text>
</comment>
<reference evidence="2" key="1">
    <citation type="submission" date="2023-03" db="EMBL/GenBank/DDBJ databases">
        <title>Massive genome expansion in bonnet fungi (Mycena s.s.) driven by repeated elements and novel gene families across ecological guilds.</title>
        <authorList>
            <consortium name="Lawrence Berkeley National Laboratory"/>
            <person name="Harder C.B."/>
            <person name="Miyauchi S."/>
            <person name="Viragh M."/>
            <person name="Kuo A."/>
            <person name="Thoen E."/>
            <person name="Andreopoulos B."/>
            <person name="Lu D."/>
            <person name="Skrede I."/>
            <person name="Drula E."/>
            <person name="Henrissat B."/>
            <person name="Morin E."/>
            <person name="Kohler A."/>
            <person name="Barry K."/>
            <person name="LaButti K."/>
            <person name="Morin E."/>
            <person name="Salamov A."/>
            <person name="Lipzen A."/>
            <person name="Mereny Z."/>
            <person name="Hegedus B."/>
            <person name="Baldrian P."/>
            <person name="Stursova M."/>
            <person name="Weitz H."/>
            <person name="Taylor A."/>
            <person name="Grigoriev I.V."/>
            <person name="Nagy L.G."/>
            <person name="Martin F."/>
            <person name="Kauserud H."/>
        </authorList>
    </citation>
    <scope>NUCLEOTIDE SEQUENCE</scope>
    <source>
        <strain evidence="2">CBHHK173m</strain>
    </source>
</reference>
<feature type="compositionally biased region" description="Polar residues" evidence="1">
    <location>
        <begin position="90"/>
        <end position="100"/>
    </location>
</feature>
<accession>A0AAD6XNC8</accession>
<gene>
    <name evidence="2" type="ORF">B0H15DRAFT_781920</name>
</gene>
<feature type="region of interest" description="Disordered" evidence="1">
    <location>
        <begin position="1"/>
        <end position="27"/>
    </location>
</feature>
<organism evidence="2 3">
    <name type="scientific">Mycena belliarum</name>
    <dbReference type="NCBI Taxonomy" id="1033014"/>
    <lineage>
        <taxon>Eukaryota</taxon>
        <taxon>Fungi</taxon>
        <taxon>Dikarya</taxon>
        <taxon>Basidiomycota</taxon>
        <taxon>Agaricomycotina</taxon>
        <taxon>Agaricomycetes</taxon>
        <taxon>Agaricomycetidae</taxon>
        <taxon>Agaricales</taxon>
        <taxon>Marasmiineae</taxon>
        <taxon>Mycenaceae</taxon>
        <taxon>Mycena</taxon>
    </lineage>
</organism>
<dbReference type="Proteomes" id="UP001222325">
    <property type="component" value="Unassembled WGS sequence"/>
</dbReference>
<evidence type="ECO:0008006" key="4">
    <source>
        <dbReference type="Google" id="ProtNLM"/>
    </source>
</evidence>
<evidence type="ECO:0000313" key="2">
    <source>
        <dbReference type="EMBL" id="KAJ7086779.1"/>
    </source>
</evidence>
<protein>
    <recommendedName>
        <fullName evidence="4">Retrotransposon gag domain-containing protein</fullName>
    </recommendedName>
</protein>
<proteinExistence type="predicted"/>
<dbReference type="EMBL" id="JARJCN010000030">
    <property type="protein sequence ID" value="KAJ7086779.1"/>
    <property type="molecule type" value="Genomic_DNA"/>
</dbReference>
<dbReference type="AlphaFoldDB" id="A0AAD6XNC8"/>